<dbReference type="HOGENOM" id="CLU_009583_14_3_3"/>
<evidence type="ECO:0000313" key="5">
    <source>
        <dbReference type="EMBL" id="EDX77069.1"/>
    </source>
</evidence>
<gene>
    <name evidence="5" type="ORF">MC7420_206</name>
</gene>
<reference evidence="5 6" key="1">
    <citation type="submission" date="2008-07" db="EMBL/GenBank/DDBJ databases">
        <authorList>
            <person name="Tandeau de Marsac N."/>
            <person name="Ferriera S."/>
            <person name="Johnson J."/>
            <person name="Kravitz S."/>
            <person name="Beeson K."/>
            <person name="Sutton G."/>
            <person name="Rogers Y.-H."/>
            <person name="Friedman R."/>
            <person name="Frazier M."/>
            <person name="Venter J.C."/>
        </authorList>
    </citation>
    <scope>NUCLEOTIDE SEQUENCE [LARGE SCALE GENOMIC DNA]</scope>
    <source>
        <strain evidence="5 6">PCC 7420</strain>
    </source>
</reference>
<dbReference type="PANTHER" id="PTHR12526:SF640">
    <property type="entry name" value="COLANIC ACID BIOSYNTHESIS GLYCOSYLTRANSFERASE WCAL-RELATED"/>
    <property type="match status" value="1"/>
</dbReference>
<evidence type="ECO:0000313" key="6">
    <source>
        <dbReference type="Proteomes" id="UP000003835"/>
    </source>
</evidence>
<dbReference type="Gene3D" id="3.40.50.2000">
    <property type="entry name" value="Glycogen Phosphorylase B"/>
    <property type="match status" value="2"/>
</dbReference>
<dbReference type="EMBL" id="DS989844">
    <property type="protein sequence ID" value="EDX77069.1"/>
    <property type="molecule type" value="Genomic_DNA"/>
</dbReference>
<keyword evidence="3 5" id="KW-0808">Transferase</keyword>
<keyword evidence="6" id="KW-1185">Reference proteome</keyword>
<comment type="similarity">
    <text evidence="1">Belongs to the glycosyltransferase group 1 family. Glycosyltransferase 4 subfamily.</text>
</comment>
<dbReference type="GO" id="GO:0016757">
    <property type="term" value="F:glycosyltransferase activity"/>
    <property type="evidence" value="ECO:0007669"/>
    <property type="project" value="UniProtKB-KW"/>
</dbReference>
<evidence type="ECO:0000256" key="2">
    <source>
        <dbReference type="ARBA" id="ARBA00022676"/>
    </source>
</evidence>
<dbReference type="Proteomes" id="UP000003835">
    <property type="component" value="Unassembled WGS sequence"/>
</dbReference>
<dbReference type="STRING" id="118168.MC7420_206"/>
<feature type="domain" description="Glycosyl transferase family 1" evidence="4">
    <location>
        <begin position="235"/>
        <end position="393"/>
    </location>
</feature>
<evidence type="ECO:0000259" key="4">
    <source>
        <dbReference type="Pfam" id="PF00534"/>
    </source>
</evidence>
<name>B4VKY3_9CYAN</name>
<dbReference type="SUPFAM" id="SSF53756">
    <property type="entry name" value="UDP-Glycosyltransferase/glycogen phosphorylase"/>
    <property type="match status" value="1"/>
</dbReference>
<dbReference type="AlphaFoldDB" id="B4VKY3"/>
<evidence type="ECO:0000256" key="3">
    <source>
        <dbReference type="ARBA" id="ARBA00022679"/>
    </source>
</evidence>
<evidence type="ECO:0000256" key="1">
    <source>
        <dbReference type="ARBA" id="ARBA00009481"/>
    </source>
</evidence>
<dbReference type="InterPro" id="IPR001296">
    <property type="entry name" value="Glyco_trans_1"/>
</dbReference>
<dbReference type="Pfam" id="PF00534">
    <property type="entry name" value="Glycos_transf_1"/>
    <property type="match status" value="1"/>
</dbReference>
<keyword evidence="2" id="KW-0328">Glycosyltransferase</keyword>
<sequence>METLNYGIGMRIAFIVCQFPLLSETFILNQITGLIDRGHEVDIYADHLENTVKVHPDVETYRLLERTYQLIQVPDNLIWRVLKGIGLFVVNFCKSPRLLLKSLNISQYGLQAASLWLMYSAISLINKQPYDIIHCQFGTQGYRGMFFKNILQPTPKLIVMFRGHDISRYVQEQGDRVYDEIFKSGDFFLTNCEFFRQRVIQLGGNPEQTAVHRSGLDCRKFQFIPRQLSADGIIHITTTGRLVEKKGIEYAIRAVAQQAQVYPKLEYQIIGDGVLKGNLQTVIQQLNAESFIKLVGWKTEQEIIEILEQSHIFLAPSITAQDGNQDAPINVLKEAMAMGLPVISTYHGGIPELVEDGVSGFLVPECDAEALAEKLGYLIDHPERWIEMGQAGRAYVEQHYDIHQLNDKLVQLYQRLLETDDIAVRSQPVLMEPSHP</sequence>
<dbReference type="PANTHER" id="PTHR12526">
    <property type="entry name" value="GLYCOSYLTRANSFERASE"/>
    <property type="match status" value="1"/>
</dbReference>
<protein>
    <submittedName>
        <fullName evidence="5">Glycosyl transferase, group 1 family protein</fullName>
    </submittedName>
</protein>
<dbReference type="eggNOG" id="COG0438">
    <property type="taxonomic scope" value="Bacteria"/>
</dbReference>
<proteinExistence type="inferred from homology"/>
<accession>B4VKY3</accession>
<organism evidence="5 6">
    <name type="scientific">Coleofasciculus chthonoplastes PCC 7420</name>
    <dbReference type="NCBI Taxonomy" id="118168"/>
    <lineage>
        <taxon>Bacteria</taxon>
        <taxon>Bacillati</taxon>
        <taxon>Cyanobacteriota</taxon>
        <taxon>Cyanophyceae</taxon>
        <taxon>Coleofasciculales</taxon>
        <taxon>Coleofasciculaceae</taxon>
        <taxon>Coleofasciculus</taxon>
    </lineage>
</organism>